<keyword evidence="2" id="KW-1185">Reference proteome</keyword>
<protein>
    <submittedName>
        <fullName evidence="1">Uncharacterized protein</fullName>
    </submittedName>
</protein>
<sequence>MVLDAYLSSASCCLSQLLTNAVRAFRQLGSMRRETVLIVGANRGIGNKLLKAFVEESWDVTAIVRPKTRTEKDPTVVELEKAGVRLLELDYLDEATISRAAALYGADRPLDLLINVGGLSPHPKPWQEQTGEMMVEKFRVMAVGPILTIGHFLPSLELGDNTKIVNISSAFGSVSKNSFGTCMAYRMAKTALNQGTVTMAREWEKEGRNLTMVNVEPGFILTRLTGWDGVDDMTTCIAGLMRVFKDITPQDNGTLIKWDGNRIPY</sequence>
<accession>A0ABR0GAT2</accession>
<name>A0ABR0GAT2_9PEZI</name>
<dbReference type="PANTHER" id="PTHR45458:SF3">
    <property type="entry name" value="CHAIN DEHYDROGENASE (ATSC), PUTATIVE-RELATED"/>
    <property type="match status" value="1"/>
</dbReference>
<proteinExistence type="predicted"/>
<dbReference type="SUPFAM" id="SSF51735">
    <property type="entry name" value="NAD(P)-binding Rossmann-fold domains"/>
    <property type="match status" value="1"/>
</dbReference>
<dbReference type="Proteomes" id="UP001323405">
    <property type="component" value="Unassembled WGS sequence"/>
</dbReference>
<dbReference type="Pfam" id="PF00106">
    <property type="entry name" value="adh_short"/>
    <property type="match status" value="1"/>
</dbReference>
<dbReference type="PANTHER" id="PTHR45458">
    <property type="entry name" value="SHORT-CHAIN DEHYDROGENASE/REDUCTASE SDR"/>
    <property type="match status" value="1"/>
</dbReference>
<comment type="caution">
    <text evidence="1">The sequence shown here is derived from an EMBL/GenBank/DDBJ whole genome shotgun (WGS) entry which is preliminary data.</text>
</comment>
<evidence type="ECO:0000313" key="2">
    <source>
        <dbReference type="Proteomes" id="UP001323405"/>
    </source>
</evidence>
<organism evidence="1 2">
    <name type="scientific">Podospora pseudocomata</name>
    <dbReference type="NCBI Taxonomy" id="2093779"/>
    <lineage>
        <taxon>Eukaryota</taxon>
        <taxon>Fungi</taxon>
        <taxon>Dikarya</taxon>
        <taxon>Ascomycota</taxon>
        <taxon>Pezizomycotina</taxon>
        <taxon>Sordariomycetes</taxon>
        <taxon>Sordariomycetidae</taxon>
        <taxon>Sordariales</taxon>
        <taxon>Podosporaceae</taxon>
        <taxon>Podospora</taxon>
    </lineage>
</organism>
<dbReference type="InterPro" id="IPR002347">
    <property type="entry name" value="SDR_fam"/>
</dbReference>
<reference evidence="1 2" key="1">
    <citation type="journal article" date="2023" name="bioRxiv">
        <title>High-quality genome assemblies of four members of thePodospora anserinaspecies complex.</title>
        <authorList>
            <person name="Ament-Velasquez S.L."/>
            <person name="Vogan A.A."/>
            <person name="Wallerman O."/>
            <person name="Hartmann F."/>
            <person name="Gautier V."/>
            <person name="Silar P."/>
            <person name="Giraud T."/>
            <person name="Johannesson H."/>
        </authorList>
    </citation>
    <scope>NUCLEOTIDE SEQUENCE [LARGE SCALE GENOMIC DNA]</scope>
    <source>
        <strain evidence="1 2">CBS 415.72m</strain>
    </source>
</reference>
<dbReference type="Gene3D" id="3.40.50.720">
    <property type="entry name" value="NAD(P)-binding Rossmann-like Domain"/>
    <property type="match status" value="1"/>
</dbReference>
<dbReference type="EMBL" id="JAFFHA010000007">
    <property type="protein sequence ID" value="KAK4652862.1"/>
    <property type="molecule type" value="Genomic_DNA"/>
</dbReference>
<dbReference type="RefSeq" id="XP_062741837.1">
    <property type="nucleotide sequence ID" value="XM_062891664.1"/>
</dbReference>
<dbReference type="InterPro" id="IPR052184">
    <property type="entry name" value="SDR_enzymes"/>
</dbReference>
<dbReference type="GeneID" id="87911571"/>
<dbReference type="InterPro" id="IPR036291">
    <property type="entry name" value="NAD(P)-bd_dom_sf"/>
</dbReference>
<gene>
    <name evidence="1" type="ORF">QC762_512670</name>
</gene>
<evidence type="ECO:0000313" key="1">
    <source>
        <dbReference type="EMBL" id="KAK4652862.1"/>
    </source>
</evidence>
<dbReference type="PRINTS" id="PR00081">
    <property type="entry name" value="GDHRDH"/>
</dbReference>